<protein>
    <recommendedName>
        <fullName evidence="10">RNA polymerase sigma factor</fullName>
    </recommendedName>
</protein>
<dbReference type="Pfam" id="PF04542">
    <property type="entry name" value="Sigma70_r2"/>
    <property type="match status" value="1"/>
</dbReference>
<dbReference type="InterPro" id="IPR007627">
    <property type="entry name" value="RNA_pol_sigma70_r2"/>
</dbReference>
<evidence type="ECO:0000259" key="6">
    <source>
        <dbReference type="Pfam" id="PF04542"/>
    </source>
</evidence>
<evidence type="ECO:0000259" key="7">
    <source>
        <dbReference type="Pfam" id="PF04545"/>
    </source>
</evidence>
<evidence type="ECO:0000256" key="5">
    <source>
        <dbReference type="ARBA" id="ARBA00023163"/>
    </source>
</evidence>
<evidence type="ECO:0000256" key="2">
    <source>
        <dbReference type="ARBA" id="ARBA00023015"/>
    </source>
</evidence>
<dbReference type="Pfam" id="PF04545">
    <property type="entry name" value="Sigma70_r4"/>
    <property type="match status" value="1"/>
</dbReference>
<comment type="caution">
    <text evidence="8">The sequence shown here is derived from an EMBL/GenBank/DDBJ whole genome shotgun (WGS) entry which is preliminary data.</text>
</comment>
<dbReference type="GO" id="GO:0003677">
    <property type="term" value="F:DNA binding"/>
    <property type="evidence" value="ECO:0007669"/>
    <property type="project" value="UniProtKB-KW"/>
</dbReference>
<feature type="non-terminal residue" evidence="8">
    <location>
        <position position="194"/>
    </location>
</feature>
<dbReference type="PANTHER" id="PTHR43133:SF52">
    <property type="entry name" value="ECF RNA POLYMERASE SIGMA FACTOR SIGL"/>
    <property type="match status" value="1"/>
</dbReference>
<gene>
    <name evidence="8" type="ORF">FNZ23_26220</name>
</gene>
<reference evidence="8 9" key="1">
    <citation type="submission" date="2019-07" db="EMBL/GenBank/DDBJ databases">
        <title>Draft genome for Streptomyces benahoarensis MZ03-48.</title>
        <authorList>
            <person name="Gonzalez-Pimentel J.L."/>
        </authorList>
    </citation>
    <scope>NUCLEOTIDE SEQUENCE [LARGE SCALE GENOMIC DNA]</scope>
    <source>
        <strain evidence="8 9">MZ03-48</strain>
    </source>
</reference>
<dbReference type="EMBL" id="VKLS01000522">
    <property type="protein sequence ID" value="TSB30113.1"/>
    <property type="molecule type" value="Genomic_DNA"/>
</dbReference>
<comment type="similarity">
    <text evidence="1">Belongs to the sigma-70 factor family. ECF subfamily.</text>
</comment>
<dbReference type="AlphaFoldDB" id="A0A553YM24"/>
<dbReference type="InterPro" id="IPR013325">
    <property type="entry name" value="RNA_pol_sigma_r2"/>
</dbReference>
<keyword evidence="5" id="KW-0804">Transcription</keyword>
<dbReference type="PANTHER" id="PTHR43133">
    <property type="entry name" value="RNA POLYMERASE ECF-TYPE SIGMA FACTO"/>
    <property type="match status" value="1"/>
</dbReference>
<dbReference type="SUPFAM" id="SSF88659">
    <property type="entry name" value="Sigma3 and sigma4 domains of RNA polymerase sigma factors"/>
    <property type="match status" value="1"/>
</dbReference>
<dbReference type="Gene3D" id="1.10.1740.10">
    <property type="match status" value="1"/>
</dbReference>
<dbReference type="InterPro" id="IPR036388">
    <property type="entry name" value="WH-like_DNA-bd_sf"/>
</dbReference>
<keyword evidence="9" id="KW-1185">Reference proteome</keyword>
<dbReference type="InterPro" id="IPR007630">
    <property type="entry name" value="RNA_pol_sigma70_r4"/>
</dbReference>
<dbReference type="GO" id="GO:0016987">
    <property type="term" value="F:sigma factor activity"/>
    <property type="evidence" value="ECO:0007669"/>
    <property type="project" value="UniProtKB-KW"/>
</dbReference>
<evidence type="ECO:0000256" key="4">
    <source>
        <dbReference type="ARBA" id="ARBA00023125"/>
    </source>
</evidence>
<dbReference type="CDD" id="cd06171">
    <property type="entry name" value="Sigma70_r4"/>
    <property type="match status" value="1"/>
</dbReference>
<organism evidence="8 9">
    <name type="scientific">Streptomyces benahoarensis</name>
    <dbReference type="NCBI Taxonomy" id="2595054"/>
    <lineage>
        <taxon>Bacteria</taxon>
        <taxon>Bacillati</taxon>
        <taxon>Actinomycetota</taxon>
        <taxon>Actinomycetes</taxon>
        <taxon>Kitasatosporales</taxon>
        <taxon>Streptomycetaceae</taxon>
        <taxon>Streptomyces</taxon>
    </lineage>
</organism>
<dbReference type="GO" id="GO:0006352">
    <property type="term" value="P:DNA-templated transcription initiation"/>
    <property type="evidence" value="ECO:0007669"/>
    <property type="project" value="InterPro"/>
</dbReference>
<evidence type="ECO:0000313" key="9">
    <source>
        <dbReference type="Proteomes" id="UP000320888"/>
    </source>
</evidence>
<keyword evidence="2" id="KW-0805">Transcription regulation</keyword>
<accession>A0A553YM24</accession>
<dbReference type="Gene3D" id="1.10.10.10">
    <property type="entry name" value="Winged helix-like DNA-binding domain superfamily/Winged helix DNA-binding domain"/>
    <property type="match status" value="1"/>
</dbReference>
<dbReference type="InterPro" id="IPR039425">
    <property type="entry name" value="RNA_pol_sigma-70-like"/>
</dbReference>
<evidence type="ECO:0000256" key="1">
    <source>
        <dbReference type="ARBA" id="ARBA00010641"/>
    </source>
</evidence>
<evidence type="ECO:0008006" key="10">
    <source>
        <dbReference type="Google" id="ProtNLM"/>
    </source>
</evidence>
<proteinExistence type="inferred from homology"/>
<keyword evidence="4" id="KW-0238">DNA-binding</keyword>
<dbReference type="SUPFAM" id="SSF88946">
    <property type="entry name" value="Sigma2 domain of RNA polymerase sigma factors"/>
    <property type="match status" value="1"/>
</dbReference>
<evidence type="ECO:0000256" key="3">
    <source>
        <dbReference type="ARBA" id="ARBA00023082"/>
    </source>
</evidence>
<dbReference type="InterPro" id="IPR013324">
    <property type="entry name" value="RNA_pol_sigma_r3/r4-like"/>
</dbReference>
<feature type="domain" description="RNA polymerase sigma-70 region 4" evidence="7">
    <location>
        <begin position="125"/>
        <end position="173"/>
    </location>
</feature>
<name>A0A553YM24_9ACTN</name>
<evidence type="ECO:0000313" key="8">
    <source>
        <dbReference type="EMBL" id="TSB30113.1"/>
    </source>
</evidence>
<sequence length="194" mass="21445">MERHRPALLRYAARLTSGDPYRAEDIVQETFLRAWLAADRLDLADEDLHDLRAAEAPYGSGHTDAGRPRPRLGSWLFTVAHNLAVDAHRRERAVPVGPAPVEALTRPAGPDMADAVVDRCVITQALCRLSPEHRDALIHVHLMDRSGAEAARAMGIPRGTVKSRTHYALLAMRRELAAAPARPTVPRPRLRNTT</sequence>
<dbReference type="Proteomes" id="UP000320888">
    <property type="component" value="Unassembled WGS sequence"/>
</dbReference>
<feature type="domain" description="RNA polymerase sigma-70 region 2" evidence="6">
    <location>
        <begin position="2"/>
        <end position="43"/>
    </location>
</feature>
<keyword evidence="3" id="KW-0731">Sigma factor</keyword>